<dbReference type="GO" id="GO:0004519">
    <property type="term" value="F:endonuclease activity"/>
    <property type="evidence" value="ECO:0007669"/>
    <property type="project" value="UniProtKB-KW"/>
</dbReference>
<accession>A0A1L7DS53</accession>
<keyword evidence="1" id="KW-0540">Nuclease</keyword>
<evidence type="ECO:0000313" key="2">
    <source>
        <dbReference type="Proteomes" id="UP000221958"/>
    </source>
</evidence>
<proteinExistence type="predicted"/>
<reference evidence="2" key="1">
    <citation type="submission" date="2016-11" db="EMBL/GenBank/DDBJ databases">
        <authorList>
            <person name="Xavier A.S."/>
            <person name="Silva F.P."/>
            <person name="Vidigal P.M.P."/>
            <person name="Lima T.T.M."/>
            <person name="Souza F.O."/>
            <person name="Alfenas-Zerbini P."/>
        </authorList>
    </citation>
    <scope>NUCLEOTIDE SEQUENCE [LARGE SCALE GENOMIC DNA]</scope>
</reference>
<dbReference type="SUPFAM" id="SSF54060">
    <property type="entry name" value="His-Me finger endonucleases"/>
    <property type="match status" value="1"/>
</dbReference>
<organism evidence="1 2">
    <name type="scientific">Ralstonia phage phiAp1</name>
    <dbReference type="NCBI Taxonomy" id="2783867"/>
    <lineage>
        <taxon>Viruses</taxon>
        <taxon>Duplodnaviria</taxon>
        <taxon>Heunggongvirae</taxon>
        <taxon>Uroviricota</taxon>
        <taxon>Caudoviricetes</taxon>
        <taxon>Autographivirales</taxon>
        <taxon>Autoscriptoviridae</taxon>
        <taxon>Ayakvirus</taxon>
        <taxon>Ayakvirus Ap1</taxon>
    </lineage>
</organism>
<keyword evidence="1" id="KW-0378">Hydrolase</keyword>
<dbReference type="InterPro" id="IPR038563">
    <property type="entry name" value="Endonuclease_7_sf"/>
</dbReference>
<keyword evidence="2" id="KW-1185">Reference proteome</keyword>
<gene>
    <name evidence="1" type="ORF">phiAp1_30</name>
</gene>
<protein>
    <submittedName>
        <fullName evidence="1">DNA endonuclease</fullName>
    </submittedName>
</protein>
<keyword evidence="1" id="KW-0255">Endonuclease</keyword>
<dbReference type="Proteomes" id="UP000221958">
    <property type="component" value="Segment"/>
</dbReference>
<name>A0A1L7DS53_9CAUD</name>
<dbReference type="EMBL" id="KY117485">
    <property type="protein sequence ID" value="APU03171.1"/>
    <property type="molecule type" value="Genomic_DNA"/>
</dbReference>
<dbReference type="Gene3D" id="3.40.1800.10">
    <property type="entry name" value="His-Me finger endonucleases"/>
    <property type="match status" value="1"/>
</dbReference>
<sequence length="133" mass="14837">MNAWKERHLKVKQGGLCPLCGEVIDLTKPREGVIDHDHDTGEIRGVLHRSCNSGEGKIANAAGSWIAKSMKYPAIRRVLARLLEYYALPGTGYMYPTHVSAEDKAEKRRVGRNLAARQARANKRARAAVKEMQ</sequence>
<evidence type="ECO:0000313" key="1">
    <source>
        <dbReference type="EMBL" id="APU03171.1"/>
    </source>
</evidence>
<dbReference type="InterPro" id="IPR044925">
    <property type="entry name" value="His-Me_finger_sf"/>
</dbReference>
<dbReference type="Pfam" id="PF02945">
    <property type="entry name" value="Endonuclease_7"/>
    <property type="match status" value="1"/>
</dbReference>
<dbReference type="InterPro" id="IPR004211">
    <property type="entry name" value="Endonuclease_7"/>
</dbReference>